<evidence type="ECO:0000313" key="2">
    <source>
        <dbReference type="Proteomes" id="UP000007843"/>
    </source>
</evidence>
<reference evidence="1 2" key="1">
    <citation type="journal article" date="2012" name="J. Bacteriol.">
        <title>Complete genome sequence of Klebsiella oxytoca KCTC 1686, used in production of 2,3-butanediol.</title>
        <authorList>
            <person name="Shin S.H."/>
            <person name="Kim S."/>
            <person name="Kim J.Y."/>
            <person name="Lee S."/>
            <person name="Um Y."/>
            <person name="Oh M.K."/>
            <person name="Kim Y.R."/>
            <person name="Lee J."/>
            <person name="Yang K.S."/>
        </authorList>
    </citation>
    <scope>NUCLEOTIDE SEQUENCE [LARGE SCALE GENOMIC DNA]</scope>
    <source>
        <strain evidence="2">ATCC 8724 / DSM 4798 / JCM 20051 / NBRC 3318 / NRRL B-199 / KCTC 1686</strain>
    </source>
</reference>
<gene>
    <name evidence="1" type="ordered locus">KOX_21400</name>
</gene>
<protein>
    <submittedName>
        <fullName evidence="1">Uncharacterized protein</fullName>
    </submittedName>
</protein>
<dbReference type="Proteomes" id="UP000007843">
    <property type="component" value="Chromosome"/>
</dbReference>
<accession>A0A0H3HC23</accession>
<organism evidence="1 2">
    <name type="scientific">Klebsiella michiganensis (strain ATCC 8724 / DSM 4798 / JCM 20051 / NBRC 3318 / NRRL B-199 / KCTC 1686 / BUCSAV 143 / CCM 1901)</name>
    <dbReference type="NCBI Taxonomy" id="1006551"/>
    <lineage>
        <taxon>Bacteria</taxon>
        <taxon>Pseudomonadati</taxon>
        <taxon>Pseudomonadota</taxon>
        <taxon>Gammaproteobacteria</taxon>
        <taxon>Enterobacterales</taxon>
        <taxon>Enterobacteriaceae</taxon>
        <taxon>Klebsiella/Raoultella group</taxon>
        <taxon>Klebsiella</taxon>
    </lineage>
</organism>
<dbReference type="KEGG" id="kox:KOX_21400"/>
<name>A0A0H3HC23_KLEM8</name>
<dbReference type="AlphaFoldDB" id="A0A0H3HC23"/>
<sequence>MRCFHAAVSENFPGLYFFIQHKMLLTGGGRARFF</sequence>
<evidence type="ECO:0000313" key="1">
    <source>
        <dbReference type="EMBL" id="AEX06000.1"/>
    </source>
</evidence>
<proteinExistence type="predicted"/>
<dbReference type="HOGENOM" id="CLU_3374197_0_0_6"/>
<dbReference type="EMBL" id="CP003218">
    <property type="protein sequence ID" value="AEX06000.1"/>
    <property type="molecule type" value="Genomic_DNA"/>
</dbReference>